<evidence type="ECO:0000259" key="2">
    <source>
        <dbReference type="PROSITE" id="PS50076"/>
    </source>
</evidence>
<organism evidence="3 4">
    <name type="scientific">Parvularcula bermudensis (strain ATCC BAA-594 / HTCC2503 / KCTC 12087)</name>
    <dbReference type="NCBI Taxonomy" id="314260"/>
    <lineage>
        <taxon>Bacteria</taxon>
        <taxon>Pseudomonadati</taxon>
        <taxon>Pseudomonadota</taxon>
        <taxon>Alphaproteobacteria</taxon>
        <taxon>Parvularculales</taxon>
        <taxon>Parvularculaceae</taxon>
        <taxon>Parvularcula</taxon>
    </lineage>
</organism>
<dbReference type="CDD" id="cd06257">
    <property type="entry name" value="DnaJ"/>
    <property type="match status" value="1"/>
</dbReference>
<dbReference type="InterPro" id="IPR001623">
    <property type="entry name" value="DnaJ_domain"/>
</dbReference>
<dbReference type="HOGENOM" id="CLU_1676164_0_0_5"/>
<dbReference type="KEGG" id="pbr:PB2503_03182"/>
<keyword evidence="3" id="KW-0030">Aminoacyl-tRNA synthetase</keyword>
<dbReference type="SUPFAM" id="SSF46565">
    <property type="entry name" value="Chaperone J-domain"/>
    <property type="match status" value="1"/>
</dbReference>
<dbReference type="InterPro" id="IPR036869">
    <property type="entry name" value="J_dom_sf"/>
</dbReference>
<dbReference type="SMART" id="SM00271">
    <property type="entry name" value="DnaJ"/>
    <property type="match status" value="1"/>
</dbReference>
<gene>
    <name evidence="3" type="ordered locus">PB2503_03182</name>
</gene>
<dbReference type="EMBL" id="CP002156">
    <property type="protein sequence ID" value="ADM08713.1"/>
    <property type="molecule type" value="Genomic_DNA"/>
</dbReference>
<dbReference type="RefSeq" id="WP_013299687.1">
    <property type="nucleotide sequence ID" value="NC_014414.1"/>
</dbReference>
<evidence type="ECO:0000313" key="4">
    <source>
        <dbReference type="Proteomes" id="UP000001302"/>
    </source>
</evidence>
<name>E0TD54_PARBH</name>
<dbReference type="InterPro" id="IPR049210">
    <property type="entry name" value="DUF6812"/>
</dbReference>
<keyword evidence="3" id="KW-0436">Ligase</keyword>
<evidence type="ECO:0000256" key="1">
    <source>
        <dbReference type="SAM" id="MobiDB-lite"/>
    </source>
</evidence>
<dbReference type="Pfam" id="PF20660">
    <property type="entry name" value="DUF6812"/>
    <property type="match status" value="1"/>
</dbReference>
<dbReference type="eggNOG" id="COG2214">
    <property type="taxonomic scope" value="Bacteria"/>
</dbReference>
<dbReference type="OrthoDB" id="7353246at2"/>
<feature type="region of interest" description="Disordered" evidence="1">
    <location>
        <begin position="72"/>
        <end position="92"/>
    </location>
</feature>
<dbReference type="GO" id="GO:0004812">
    <property type="term" value="F:aminoacyl-tRNA ligase activity"/>
    <property type="evidence" value="ECO:0007669"/>
    <property type="project" value="UniProtKB-KW"/>
</dbReference>
<proteinExistence type="predicted"/>
<accession>E0TD54</accession>
<dbReference type="Proteomes" id="UP000001302">
    <property type="component" value="Chromosome"/>
</dbReference>
<feature type="domain" description="J" evidence="2">
    <location>
        <begin position="87"/>
        <end position="157"/>
    </location>
</feature>
<dbReference type="STRING" id="314260.PB2503_03182"/>
<protein>
    <submittedName>
        <fullName evidence="3">Glutamyl-tRNA synthetase</fullName>
    </submittedName>
</protein>
<dbReference type="AlphaFoldDB" id="E0TD54"/>
<dbReference type="PROSITE" id="PS50076">
    <property type="entry name" value="DNAJ_2"/>
    <property type="match status" value="1"/>
</dbReference>
<evidence type="ECO:0000313" key="3">
    <source>
        <dbReference type="EMBL" id="ADM08713.1"/>
    </source>
</evidence>
<reference evidence="3 4" key="2">
    <citation type="journal article" date="2011" name="J. Bacteriol.">
        <title>Complete genome sequence of strain HTCC2503T of Parvularcula bermudensis, the type species of the order "Parvularculales" in the class Alphaproteobacteria.</title>
        <authorList>
            <person name="Oh H.M."/>
            <person name="Kang I."/>
            <person name="Vergin K.L."/>
            <person name="Kang D."/>
            <person name="Rhee K.H."/>
            <person name="Giovannoni S.J."/>
            <person name="Cho J.C."/>
        </authorList>
    </citation>
    <scope>NUCLEOTIDE SEQUENCE [LARGE SCALE GENOMIC DNA]</scope>
    <source>
        <strain evidence="4">ATCC BAA-594 / HTCC2503 / KCTC 12087</strain>
    </source>
</reference>
<reference evidence="4" key="1">
    <citation type="submission" date="2010-08" db="EMBL/GenBank/DDBJ databases">
        <title>Genome sequence of Parvularcula bermudensis HTCC2503.</title>
        <authorList>
            <person name="Kang D.-M."/>
            <person name="Oh H.-M."/>
            <person name="Cho J.-C."/>
        </authorList>
    </citation>
    <scope>NUCLEOTIDE SEQUENCE [LARGE SCALE GENOMIC DNA]</scope>
    <source>
        <strain evidence="4">ATCC BAA-594 / HTCC2503 / KCTC 12087</strain>
    </source>
</reference>
<dbReference type="Gene3D" id="1.10.287.110">
    <property type="entry name" value="DnaJ domain"/>
    <property type="match status" value="1"/>
</dbReference>
<sequence>MFEKTEIRRKRTEVPVIITLASGRTIEGALFVAGGERISDLLNDTRQFVPIETHAGVEVVAKGQIAAVVPAHADDAESSGTGTPKTDPYTLLRVDPSASDEELRAAWMKRLKASHPDRLASLDLDKEIIAAARVVSARINAAYDEVMAERKLRASAA</sequence>
<keyword evidence="4" id="KW-1185">Reference proteome</keyword>